<dbReference type="Gene3D" id="1.25.10.10">
    <property type="entry name" value="Leucine-rich Repeat Variant"/>
    <property type="match status" value="1"/>
</dbReference>
<proteinExistence type="predicted"/>
<dbReference type="AlphaFoldDB" id="A0AAD7IA24"/>
<keyword evidence="2" id="KW-1185">Reference proteome</keyword>
<protein>
    <submittedName>
        <fullName evidence="1">Uncharacterized protein</fullName>
    </submittedName>
</protein>
<evidence type="ECO:0000313" key="1">
    <source>
        <dbReference type="EMBL" id="KAJ7737354.1"/>
    </source>
</evidence>
<sequence length="285" mass="31718">MSQLRRWSTPQSIHSHWSDSASIRPSFPIHALAKPLSKFMYQRQATGIIAENAGSPLSAETAEVLATYLTFKDIFPSTRALVLDHLDSRVLKSKEDVQTVADSSVLGLIPELLQSYTNNPPILRSTCTLVGDLAQHEGSKAIMRGLELHPQLTSLSDHKDFDVQKAAISALDGLDAIEPLLDFFLLSSRLPTQRDILFILWSKARKGEQHARLIVQCDTILRDCIAKSIWSADLALVRVMCQMLLSISEYKTVLMIIADARFIAQLTALSSLVVSSRFTIFHSFN</sequence>
<dbReference type="Proteomes" id="UP001215598">
    <property type="component" value="Unassembled WGS sequence"/>
</dbReference>
<dbReference type="SUPFAM" id="SSF48371">
    <property type="entry name" value="ARM repeat"/>
    <property type="match status" value="1"/>
</dbReference>
<dbReference type="EMBL" id="JARKIB010000117">
    <property type="protein sequence ID" value="KAJ7737354.1"/>
    <property type="molecule type" value="Genomic_DNA"/>
</dbReference>
<evidence type="ECO:0000313" key="2">
    <source>
        <dbReference type="Proteomes" id="UP001215598"/>
    </source>
</evidence>
<organism evidence="1 2">
    <name type="scientific">Mycena metata</name>
    <dbReference type="NCBI Taxonomy" id="1033252"/>
    <lineage>
        <taxon>Eukaryota</taxon>
        <taxon>Fungi</taxon>
        <taxon>Dikarya</taxon>
        <taxon>Basidiomycota</taxon>
        <taxon>Agaricomycotina</taxon>
        <taxon>Agaricomycetes</taxon>
        <taxon>Agaricomycetidae</taxon>
        <taxon>Agaricales</taxon>
        <taxon>Marasmiineae</taxon>
        <taxon>Mycenaceae</taxon>
        <taxon>Mycena</taxon>
    </lineage>
</organism>
<dbReference type="InterPro" id="IPR011989">
    <property type="entry name" value="ARM-like"/>
</dbReference>
<comment type="caution">
    <text evidence="1">The sequence shown here is derived from an EMBL/GenBank/DDBJ whole genome shotgun (WGS) entry which is preliminary data.</text>
</comment>
<reference evidence="1" key="1">
    <citation type="submission" date="2023-03" db="EMBL/GenBank/DDBJ databases">
        <title>Massive genome expansion in bonnet fungi (Mycena s.s.) driven by repeated elements and novel gene families across ecological guilds.</title>
        <authorList>
            <consortium name="Lawrence Berkeley National Laboratory"/>
            <person name="Harder C.B."/>
            <person name="Miyauchi S."/>
            <person name="Viragh M."/>
            <person name="Kuo A."/>
            <person name="Thoen E."/>
            <person name="Andreopoulos B."/>
            <person name="Lu D."/>
            <person name="Skrede I."/>
            <person name="Drula E."/>
            <person name="Henrissat B."/>
            <person name="Morin E."/>
            <person name="Kohler A."/>
            <person name="Barry K."/>
            <person name="LaButti K."/>
            <person name="Morin E."/>
            <person name="Salamov A."/>
            <person name="Lipzen A."/>
            <person name="Mereny Z."/>
            <person name="Hegedus B."/>
            <person name="Baldrian P."/>
            <person name="Stursova M."/>
            <person name="Weitz H."/>
            <person name="Taylor A."/>
            <person name="Grigoriev I.V."/>
            <person name="Nagy L.G."/>
            <person name="Martin F."/>
            <person name="Kauserud H."/>
        </authorList>
    </citation>
    <scope>NUCLEOTIDE SEQUENCE</scope>
    <source>
        <strain evidence="1">CBHHK182m</strain>
    </source>
</reference>
<dbReference type="InterPro" id="IPR016024">
    <property type="entry name" value="ARM-type_fold"/>
</dbReference>
<name>A0AAD7IA24_9AGAR</name>
<gene>
    <name evidence="1" type="ORF">B0H16DRAFT_1572277</name>
</gene>
<accession>A0AAD7IA24</accession>